<dbReference type="OrthoDB" id="8046937at2759"/>
<accession>A0A7D9J7F3</accession>
<dbReference type="Proteomes" id="UP001152795">
    <property type="component" value="Unassembled WGS sequence"/>
</dbReference>
<organism evidence="2 3">
    <name type="scientific">Paramuricea clavata</name>
    <name type="common">Red gorgonian</name>
    <name type="synonym">Violescent sea-whip</name>
    <dbReference type="NCBI Taxonomy" id="317549"/>
    <lineage>
        <taxon>Eukaryota</taxon>
        <taxon>Metazoa</taxon>
        <taxon>Cnidaria</taxon>
        <taxon>Anthozoa</taxon>
        <taxon>Octocorallia</taxon>
        <taxon>Malacalcyonacea</taxon>
        <taxon>Plexauridae</taxon>
        <taxon>Paramuricea</taxon>
    </lineage>
</organism>
<dbReference type="PANTHER" id="PTHR47331">
    <property type="entry name" value="PHD-TYPE DOMAIN-CONTAINING PROTEIN"/>
    <property type="match status" value="1"/>
</dbReference>
<dbReference type="InterPro" id="IPR040676">
    <property type="entry name" value="DUF5641"/>
</dbReference>
<reference evidence="2" key="1">
    <citation type="submission" date="2020-04" db="EMBL/GenBank/DDBJ databases">
        <authorList>
            <person name="Alioto T."/>
            <person name="Alioto T."/>
            <person name="Gomez Garrido J."/>
        </authorList>
    </citation>
    <scope>NUCLEOTIDE SEQUENCE</scope>
    <source>
        <strain evidence="2">A484AB</strain>
    </source>
</reference>
<feature type="non-terminal residue" evidence="2">
    <location>
        <position position="404"/>
    </location>
</feature>
<evidence type="ECO:0000259" key="1">
    <source>
        <dbReference type="Pfam" id="PF18701"/>
    </source>
</evidence>
<proteinExistence type="predicted"/>
<feature type="non-terminal residue" evidence="2">
    <location>
        <position position="1"/>
    </location>
</feature>
<name>A0A7D9J7F3_PARCT</name>
<dbReference type="InterPro" id="IPR012337">
    <property type="entry name" value="RNaseH-like_sf"/>
</dbReference>
<feature type="domain" description="DUF5641" evidence="1">
    <location>
        <begin position="267"/>
        <end position="372"/>
    </location>
</feature>
<comment type="caution">
    <text evidence="2">The sequence shown here is derived from an EMBL/GenBank/DDBJ whole genome shotgun (WGS) entry which is preliminary data.</text>
</comment>
<dbReference type="AlphaFoldDB" id="A0A7D9J7F3"/>
<dbReference type="GO" id="GO:0003676">
    <property type="term" value="F:nucleic acid binding"/>
    <property type="evidence" value="ECO:0007669"/>
    <property type="project" value="InterPro"/>
</dbReference>
<dbReference type="PANTHER" id="PTHR47331:SF5">
    <property type="entry name" value="RIBONUCLEASE H"/>
    <property type="match status" value="1"/>
</dbReference>
<gene>
    <name evidence="2" type="ORF">PACLA_8A047233</name>
</gene>
<dbReference type="Gene3D" id="3.30.420.10">
    <property type="entry name" value="Ribonuclease H-like superfamily/Ribonuclease H"/>
    <property type="match status" value="1"/>
</dbReference>
<evidence type="ECO:0000313" key="2">
    <source>
        <dbReference type="EMBL" id="CAB4023470.1"/>
    </source>
</evidence>
<dbReference type="SUPFAM" id="SSF53098">
    <property type="entry name" value="Ribonuclease H-like"/>
    <property type="match status" value="1"/>
</dbReference>
<dbReference type="EMBL" id="CACRXK020012517">
    <property type="protein sequence ID" value="CAB4023470.1"/>
    <property type="molecule type" value="Genomic_DNA"/>
</dbReference>
<protein>
    <submittedName>
        <fullName evidence="2">Uncharacterized protein LOC113666921</fullName>
    </submittedName>
</protein>
<sequence>NVDELNEAGKEIIRAVQRKSFIKETLLLHPRNVEESSLFRLDPILAKDGIIRVGGRIRLAHQGRGMTHNSIRSSGFWIIGGVSAVSNHISKCVKCRKLITSDPAISLDTSSFMNAYRRFVGRRGPIRQLRSDRGTNFVGCRTELQAALSEMNQETVSQKLLKENCDFIKFQMNVPHASHMGGSWERQIRSVRNVLSALLDAHGEQLDDESLRTFMVEAEAIINSRPLSLNFASDLEPLTPNHLLTMKSNIILPPPGEFQRADVYSKKRWRRVQYLINEFWSGWKKEFLQSLQTRQKWVRPQKNLKKGDIVVVNDEDLPRNQWKLARVAETFPSDDALVRKVKLAMADSTLDSRGRRKRPISYLNRPVHKLVLLLSYYMVQEEPSFLIRLSMPIDAETTENYYRR</sequence>
<keyword evidence="3" id="KW-1185">Reference proteome</keyword>
<dbReference type="Pfam" id="PF18701">
    <property type="entry name" value="DUF5641"/>
    <property type="match status" value="1"/>
</dbReference>
<dbReference type="InterPro" id="IPR036397">
    <property type="entry name" value="RNaseH_sf"/>
</dbReference>
<evidence type="ECO:0000313" key="3">
    <source>
        <dbReference type="Proteomes" id="UP001152795"/>
    </source>
</evidence>